<dbReference type="AlphaFoldDB" id="A0A0D7X7X2"/>
<keyword evidence="1" id="KW-1133">Transmembrane helix</keyword>
<feature type="transmembrane region" description="Helical" evidence="1">
    <location>
        <begin position="219"/>
        <end position="235"/>
    </location>
</feature>
<evidence type="ECO:0000259" key="2">
    <source>
        <dbReference type="Pfam" id="PF01578"/>
    </source>
</evidence>
<comment type="caution">
    <text evidence="3">The sequence shown here is derived from an EMBL/GenBank/DDBJ whole genome shotgun (WGS) entry which is preliminary data.</text>
</comment>
<proteinExistence type="predicted"/>
<dbReference type="InterPro" id="IPR002541">
    <property type="entry name" value="Cyt_c_assembly"/>
</dbReference>
<evidence type="ECO:0000313" key="3">
    <source>
        <dbReference type="EMBL" id="KJD46127.1"/>
    </source>
</evidence>
<evidence type="ECO:0000313" key="4">
    <source>
        <dbReference type="Proteomes" id="UP000032534"/>
    </source>
</evidence>
<dbReference type="Proteomes" id="UP000032534">
    <property type="component" value="Unassembled WGS sequence"/>
</dbReference>
<dbReference type="GO" id="GO:0017004">
    <property type="term" value="P:cytochrome complex assembly"/>
    <property type="evidence" value="ECO:0007669"/>
    <property type="project" value="InterPro"/>
</dbReference>
<sequence length="275" mass="31286">MALSTLIYDSMIYVFALSLLFVFSDGIRRNASAKRTGTGLLVVVLVLQLVYMGIRTWNEGHLPIFVTYDFLFLFSFILVLISLILSRYQRSEFAVLLLNIISFAVLVLNNIWMEPTDNPLGSWHTVHGLLLIHIALANLGFVAMTVAAVFSGLYLFLHRKLKVKKWNDTIRRLPSLEMMDRYTHMALLIGTPLLGVSIVVAVISIIAEERWRLLLDTKVLMTAIALCVYIVFLVSKRFNQKSGLVMAKWALVGYTLLILNFLLNSWSVFHQWTGE</sequence>
<dbReference type="EMBL" id="JTHP01000011">
    <property type="protein sequence ID" value="KJD46127.1"/>
    <property type="molecule type" value="Genomic_DNA"/>
</dbReference>
<keyword evidence="4" id="KW-1185">Reference proteome</keyword>
<dbReference type="RefSeq" id="WP_044645658.1">
    <property type="nucleotide sequence ID" value="NZ_JTHP01000011.1"/>
</dbReference>
<feature type="transmembrane region" description="Helical" evidence="1">
    <location>
        <begin position="132"/>
        <end position="157"/>
    </location>
</feature>
<organism evidence="3 4">
    <name type="scientific">Paenibacillus terrae</name>
    <dbReference type="NCBI Taxonomy" id="159743"/>
    <lineage>
        <taxon>Bacteria</taxon>
        <taxon>Bacillati</taxon>
        <taxon>Bacillota</taxon>
        <taxon>Bacilli</taxon>
        <taxon>Bacillales</taxon>
        <taxon>Paenibacillaceae</taxon>
        <taxon>Paenibacillus</taxon>
    </lineage>
</organism>
<dbReference type="PATRIC" id="fig|159743.3.peg.1783"/>
<gene>
    <name evidence="3" type="ORF">QD47_08120</name>
</gene>
<dbReference type="PANTHER" id="PTHR38034">
    <property type="entry name" value="INNER MEMBRANE PROTEIN YPJD"/>
    <property type="match status" value="1"/>
</dbReference>
<feature type="transmembrane region" description="Helical" evidence="1">
    <location>
        <begin position="93"/>
        <end position="112"/>
    </location>
</feature>
<name>A0A0D7X7X2_9BACL</name>
<keyword evidence="1" id="KW-0812">Transmembrane</keyword>
<feature type="transmembrane region" description="Helical" evidence="1">
    <location>
        <begin position="247"/>
        <end position="269"/>
    </location>
</feature>
<dbReference type="OrthoDB" id="2417400at2"/>
<dbReference type="PANTHER" id="PTHR38034:SF1">
    <property type="entry name" value="INNER MEMBRANE PROTEIN YPJD"/>
    <property type="match status" value="1"/>
</dbReference>
<feature type="transmembrane region" description="Helical" evidence="1">
    <location>
        <begin position="6"/>
        <end position="24"/>
    </location>
</feature>
<feature type="transmembrane region" description="Helical" evidence="1">
    <location>
        <begin position="185"/>
        <end position="207"/>
    </location>
</feature>
<dbReference type="Pfam" id="PF01578">
    <property type="entry name" value="Cytochrom_C_asm"/>
    <property type="match status" value="1"/>
</dbReference>
<dbReference type="InterPro" id="IPR052372">
    <property type="entry name" value="YpjD/HemX"/>
</dbReference>
<keyword evidence="1" id="KW-0472">Membrane</keyword>
<reference evidence="3 4" key="1">
    <citation type="submission" date="2014-11" db="EMBL/GenBank/DDBJ databases">
        <title>Draft Genome Sequences of Paenibacillus polymyxa NRRL B-30509 and Paenibacillus terrae NRRL B-30644, Strains from a Poultry Environment that Produce Tridecaptin A and Paenicidins.</title>
        <authorList>
            <person name="van Belkum M.J."/>
            <person name="Lohans C.T."/>
            <person name="Vederas J.C."/>
        </authorList>
    </citation>
    <scope>NUCLEOTIDE SEQUENCE [LARGE SCALE GENOMIC DNA]</scope>
    <source>
        <strain evidence="3 4">NRRL B-30644</strain>
    </source>
</reference>
<feature type="domain" description="Cytochrome c assembly protein" evidence="2">
    <location>
        <begin position="68"/>
        <end position="267"/>
    </location>
</feature>
<feature type="transmembrane region" description="Helical" evidence="1">
    <location>
        <begin position="36"/>
        <end position="54"/>
    </location>
</feature>
<protein>
    <submittedName>
        <fullName evidence="3">ABC transporter permease</fullName>
    </submittedName>
</protein>
<feature type="transmembrane region" description="Helical" evidence="1">
    <location>
        <begin position="66"/>
        <end position="86"/>
    </location>
</feature>
<evidence type="ECO:0000256" key="1">
    <source>
        <dbReference type="SAM" id="Phobius"/>
    </source>
</evidence>
<dbReference type="GO" id="GO:0020037">
    <property type="term" value="F:heme binding"/>
    <property type="evidence" value="ECO:0007669"/>
    <property type="project" value="InterPro"/>
</dbReference>
<accession>A0A0D7X7X2</accession>